<dbReference type="PROSITE" id="PS51084">
    <property type="entry name" value="HIT_2"/>
    <property type="match status" value="1"/>
</dbReference>
<accession>A0A1F7GFX1</accession>
<dbReference type="Pfam" id="PF01230">
    <property type="entry name" value="HIT"/>
    <property type="match status" value="1"/>
</dbReference>
<evidence type="ECO:0000313" key="5">
    <source>
        <dbReference type="EMBL" id="OGK17811.1"/>
    </source>
</evidence>
<name>A0A1F7GFX1_9BACT</name>
<feature type="domain" description="HIT" evidence="4">
    <location>
        <begin position="49"/>
        <end position="126"/>
    </location>
</feature>
<dbReference type="GO" id="GO:0009117">
    <property type="term" value="P:nucleotide metabolic process"/>
    <property type="evidence" value="ECO:0007669"/>
    <property type="project" value="TreeGrafter"/>
</dbReference>
<dbReference type="SUPFAM" id="SSF54197">
    <property type="entry name" value="HIT-like"/>
    <property type="match status" value="1"/>
</dbReference>
<gene>
    <name evidence="5" type="ORF">A2866_02285</name>
</gene>
<dbReference type="InterPro" id="IPR011146">
    <property type="entry name" value="HIT-like"/>
</dbReference>
<feature type="active site" description="Tele-AMP-histidine intermediate" evidence="1">
    <location>
        <position position="113"/>
    </location>
</feature>
<dbReference type="Proteomes" id="UP000177026">
    <property type="component" value="Unassembled WGS sequence"/>
</dbReference>
<sequence length="153" mass="18118">MFNHEPNNYECPMCGLVKGKNDQPSKQSDIFYRDDFITAYISPKWWKNNPGHVIVIPNTHVESLYDTPDDLSNKVNSFVKKVAIALKEAYRCDGTSIRQHNEPAGNQDIWHFHVHVFPRYTNDNLYKLHDDFRWTTSEERMPYVKKLKEIFLK</sequence>
<dbReference type="EMBL" id="MFZI01000078">
    <property type="protein sequence ID" value="OGK17811.1"/>
    <property type="molecule type" value="Genomic_DNA"/>
</dbReference>
<protein>
    <recommendedName>
        <fullName evidence="4">HIT domain-containing protein</fullName>
    </recommendedName>
</protein>
<dbReference type="PANTHER" id="PTHR46648">
    <property type="entry name" value="HIT FAMILY PROTEIN 1"/>
    <property type="match status" value="1"/>
</dbReference>
<comment type="caution">
    <text evidence="5">The sequence shown here is derived from an EMBL/GenBank/DDBJ whole genome shotgun (WGS) entry which is preliminary data.</text>
</comment>
<feature type="short sequence motif" description="Histidine triad motif" evidence="2 3">
    <location>
        <begin position="111"/>
        <end position="115"/>
    </location>
</feature>
<dbReference type="Gene3D" id="3.30.428.10">
    <property type="entry name" value="HIT-like"/>
    <property type="match status" value="1"/>
</dbReference>
<organism evidence="5 6">
    <name type="scientific">Candidatus Roizmanbacteria bacterium RIFCSPHIGHO2_01_FULL_39_8</name>
    <dbReference type="NCBI Taxonomy" id="1802033"/>
    <lineage>
        <taxon>Bacteria</taxon>
        <taxon>Candidatus Roizmaniibacteriota</taxon>
    </lineage>
</organism>
<evidence type="ECO:0000256" key="3">
    <source>
        <dbReference type="PROSITE-ProRule" id="PRU00464"/>
    </source>
</evidence>
<dbReference type="GO" id="GO:0003824">
    <property type="term" value="F:catalytic activity"/>
    <property type="evidence" value="ECO:0007669"/>
    <property type="project" value="InterPro"/>
</dbReference>
<dbReference type="InterPro" id="IPR036265">
    <property type="entry name" value="HIT-like_sf"/>
</dbReference>
<evidence type="ECO:0000256" key="1">
    <source>
        <dbReference type="PIRSR" id="PIRSR601310-1"/>
    </source>
</evidence>
<dbReference type="PANTHER" id="PTHR46648:SF1">
    <property type="entry name" value="ADENOSINE 5'-MONOPHOSPHORAMIDASE HNT1"/>
    <property type="match status" value="1"/>
</dbReference>
<dbReference type="InterPro" id="IPR001310">
    <property type="entry name" value="Histidine_triad_HIT"/>
</dbReference>
<dbReference type="AlphaFoldDB" id="A0A1F7GFX1"/>
<evidence type="ECO:0000313" key="6">
    <source>
        <dbReference type="Proteomes" id="UP000177026"/>
    </source>
</evidence>
<proteinExistence type="predicted"/>
<reference evidence="5 6" key="1">
    <citation type="journal article" date="2016" name="Nat. Commun.">
        <title>Thousands of microbial genomes shed light on interconnected biogeochemical processes in an aquifer system.</title>
        <authorList>
            <person name="Anantharaman K."/>
            <person name="Brown C.T."/>
            <person name="Hug L.A."/>
            <person name="Sharon I."/>
            <person name="Castelle C.J."/>
            <person name="Probst A.J."/>
            <person name="Thomas B.C."/>
            <person name="Singh A."/>
            <person name="Wilkins M.J."/>
            <person name="Karaoz U."/>
            <person name="Brodie E.L."/>
            <person name="Williams K.H."/>
            <person name="Hubbard S.S."/>
            <person name="Banfield J.F."/>
        </authorList>
    </citation>
    <scope>NUCLEOTIDE SEQUENCE [LARGE SCALE GENOMIC DNA]</scope>
</reference>
<evidence type="ECO:0000256" key="2">
    <source>
        <dbReference type="PIRSR" id="PIRSR601310-3"/>
    </source>
</evidence>
<evidence type="ECO:0000259" key="4">
    <source>
        <dbReference type="PROSITE" id="PS51084"/>
    </source>
</evidence>